<accession>A0A484GPF3</accession>
<feature type="non-terminal residue" evidence="1">
    <location>
        <position position="84"/>
    </location>
</feature>
<organism evidence="1 2">
    <name type="scientific">Sousa chinensis</name>
    <name type="common">Indo-pacific humpbacked dolphin</name>
    <name type="synonym">Steno chinensis</name>
    <dbReference type="NCBI Taxonomy" id="103600"/>
    <lineage>
        <taxon>Eukaryota</taxon>
        <taxon>Metazoa</taxon>
        <taxon>Chordata</taxon>
        <taxon>Craniata</taxon>
        <taxon>Vertebrata</taxon>
        <taxon>Euteleostomi</taxon>
        <taxon>Mammalia</taxon>
        <taxon>Eutheria</taxon>
        <taxon>Laurasiatheria</taxon>
        <taxon>Artiodactyla</taxon>
        <taxon>Whippomorpha</taxon>
        <taxon>Cetacea</taxon>
        <taxon>Odontoceti</taxon>
        <taxon>Delphinidae</taxon>
        <taxon>Sousa</taxon>
    </lineage>
</organism>
<dbReference type="EMBL" id="QWLN02005274">
    <property type="protein sequence ID" value="TEA37545.1"/>
    <property type="molecule type" value="Genomic_DNA"/>
</dbReference>
<gene>
    <name evidence="1" type="ORF">DBR06_SOUSAS27610002</name>
</gene>
<comment type="caution">
    <text evidence="1">The sequence shown here is derived from an EMBL/GenBank/DDBJ whole genome shotgun (WGS) entry which is preliminary data.</text>
</comment>
<evidence type="ECO:0000313" key="2">
    <source>
        <dbReference type="Proteomes" id="UP000295264"/>
    </source>
</evidence>
<protein>
    <submittedName>
        <fullName evidence="1">Uncharacterized protein</fullName>
    </submittedName>
</protein>
<reference evidence="1 2" key="1">
    <citation type="journal article" date="2018" name="Genomics">
        <title>Molecular footprints of inshore aquatic adaptation in Indo-Pacific humpback dolphin (Sousa chinensis).</title>
        <authorList>
            <person name="Ming Y."/>
            <person name="Jian J."/>
            <person name="Yu F."/>
            <person name="Yu X."/>
            <person name="Wang J."/>
            <person name="Liu W."/>
        </authorList>
    </citation>
    <scope>NUCLEOTIDE SEQUENCE [LARGE SCALE GENOMIC DNA]</scope>
    <source>
        <strain evidence="1">MY-2018</strain>
        <tissue evidence="1">Skin</tissue>
    </source>
</reference>
<name>A0A484GPF3_SOUCH</name>
<evidence type="ECO:0000313" key="1">
    <source>
        <dbReference type="EMBL" id="TEA37545.1"/>
    </source>
</evidence>
<keyword evidence="2" id="KW-1185">Reference proteome</keyword>
<feature type="non-terminal residue" evidence="1">
    <location>
        <position position="1"/>
    </location>
</feature>
<dbReference type="Proteomes" id="UP000295264">
    <property type="component" value="Unassembled WGS sequence"/>
</dbReference>
<sequence length="84" mass="9190">DQGRGRRYHLNLGLSVLNGQFHCNPQTLPITSCLGDVITNFLWRQTQGADHGGKGKCGTDFFTGAPQVHNFDLIGVELRWHGGG</sequence>
<dbReference type="AlphaFoldDB" id="A0A484GPF3"/>
<proteinExistence type="predicted"/>